<dbReference type="SUPFAM" id="SSF50494">
    <property type="entry name" value="Trypsin-like serine proteases"/>
    <property type="match status" value="1"/>
</dbReference>
<dbReference type="Gene3D" id="2.40.10.10">
    <property type="entry name" value="Trypsin-like serine proteases"/>
    <property type="match status" value="1"/>
</dbReference>
<sequence>IPETPTINKICLPAQNQNFSGRVIVSGWGKELFRDIPPFDKYFNLLEVFLFNESVCHSLESCCFNTSKEICAAHPICYSGFFTSSLTLCYKWDEGSHVEKTFNGTSYLVGIKSKSGDICTSKLSSVRFTHLLFRQFTI</sequence>
<reference evidence="1 2" key="1">
    <citation type="journal article" date="2018" name="Gigascience">
        <title>Genomes of trombidid mites reveal novel predicted allergens and laterally-transferred genes associated with secondary metabolism.</title>
        <authorList>
            <person name="Dong X."/>
            <person name="Chaisiri K."/>
            <person name="Xia D."/>
            <person name="Armstrong S.D."/>
            <person name="Fang Y."/>
            <person name="Donnelly M.J."/>
            <person name="Kadowaki T."/>
            <person name="McGarry J.W."/>
            <person name="Darby A.C."/>
            <person name="Makepeace B.L."/>
        </authorList>
    </citation>
    <scope>NUCLEOTIDE SEQUENCE [LARGE SCALE GENOMIC DNA]</scope>
    <source>
        <strain evidence="1">UoL-UT</strain>
    </source>
</reference>
<proteinExistence type="predicted"/>
<gene>
    <name evidence="1" type="ORF">B4U80_10373</name>
</gene>
<evidence type="ECO:0000313" key="2">
    <source>
        <dbReference type="Proteomes" id="UP000288716"/>
    </source>
</evidence>
<protein>
    <recommendedName>
        <fullName evidence="3">Peptidase S1 domain-containing protein</fullName>
    </recommendedName>
</protein>
<dbReference type="Proteomes" id="UP000288716">
    <property type="component" value="Unassembled WGS sequence"/>
</dbReference>
<dbReference type="InterPro" id="IPR009003">
    <property type="entry name" value="Peptidase_S1_PA"/>
</dbReference>
<dbReference type="VEuPathDB" id="VectorBase:LDEU006402"/>
<comment type="caution">
    <text evidence="1">The sequence shown here is derived from an EMBL/GenBank/DDBJ whole genome shotgun (WGS) entry which is preliminary data.</text>
</comment>
<evidence type="ECO:0000313" key="1">
    <source>
        <dbReference type="EMBL" id="RWS25639.1"/>
    </source>
</evidence>
<feature type="non-terminal residue" evidence="1">
    <location>
        <position position="138"/>
    </location>
</feature>
<accession>A0A443SDP3</accession>
<keyword evidence="2" id="KW-1185">Reference proteome</keyword>
<feature type="non-terminal residue" evidence="1">
    <location>
        <position position="1"/>
    </location>
</feature>
<organism evidence="1 2">
    <name type="scientific">Leptotrombidium deliense</name>
    <dbReference type="NCBI Taxonomy" id="299467"/>
    <lineage>
        <taxon>Eukaryota</taxon>
        <taxon>Metazoa</taxon>
        <taxon>Ecdysozoa</taxon>
        <taxon>Arthropoda</taxon>
        <taxon>Chelicerata</taxon>
        <taxon>Arachnida</taxon>
        <taxon>Acari</taxon>
        <taxon>Acariformes</taxon>
        <taxon>Trombidiformes</taxon>
        <taxon>Prostigmata</taxon>
        <taxon>Anystina</taxon>
        <taxon>Parasitengona</taxon>
        <taxon>Trombiculoidea</taxon>
        <taxon>Trombiculidae</taxon>
        <taxon>Leptotrombidium</taxon>
    </lineage>
</organism>
<dbReference type="InterPro" id="IPR043504">
    <property type="entry name" value="Peptidase_S1_PA_chymotrypsin"/>
</dbReference>
<name>A0A443SDP3_9ACAR</name>
<dbReference type="AlphaFoldDB" id="A0A443SDP3"/>
<dbReference type="EMBL" id="NCKV01003503">
    <property type="protein sequence ID" value="RWS25639.1"/>
    <property type="molecule type" value="Genomic_DNA"/>
</dbReference>
<evidence type="ECO:0008006" key="3">
    <source>
        <dbReference type="Google" id="ProtNLM"/>
    </source>
</evidence>